<accession>A0A0K0EWF2</accession>
<dbReference type="AlphaFoldDB" id="A0A0K0EWF2"/>
<organism evidence="1 2">
    <name type="scientific">Strongyloides venezuelensis</name>
    <name type="common">Threadworm</name>
    <dbReference type="NCBI Taxonomy" id="75913"/>
    <lineage>
        <taxon>Eukaryota</taxon>
        <taxon>Metazoa</taxon>
        <taxon>Ecdysozoa</taxon>
        <taxon>Nematoda</taxon>
        <taxon>Chromadorea</taxon>
        <taxon>Rhabditida</taxon>
        <taxon>Tylenchina</taxon>
        <taxon>Panagrolaimomorpha</taxon>
        <taxon>Strongyloidoidea</taxon>
        <taxon>Strongyloididae</taxon>
        <taxon>Strongyloides</taxon>
    </lineage>
</organism>
<protein>
    <submittedName>
        <fullName evidence="2">Uncharacterized protein</fullName>
    </submittedName>
</protein>
<evidence type="ECO:0000313" key="2">
    <source>
        <dbReference type="WBParaSite" id="SVE_0085200.1"/>
    </source>
</evidence>
<name>A0A0K0EWF2_STRVS</name>
<dbReference type="WBParaSite" id="SVE_0085200.1">
    <property type="protein sequence ID" value="SVE_0085200.1"/>
    <property type="gene ID" value="SVE_0085200"/>
</dbReference>
<sequence length="127" mass="14046">MHVKVYGLFNNKKWVLFNSLCVSLNINVLHTKAYNSLLALGIFCCTIDGITAAGRKNKRGSDVTSDEDIVDESNNFRLTGDTFKENSIHKSCHPSQSHSLEAARCTDGMSSQGTKTANKYSILMEKI</sequence>
<evidence type="ECO:0000313" key="1">
    <source>
        <dbReference type="Proteomes" id="UP000035680"/>
    </source>
</evidence>
<reference evidence="2" key="2">
    <citation type="submission" date="2015-08" db="UniProtKB">
        <authorList>
            <consortium name="WormBaseParasite"/>
        </authorList>
    </citation>
    <scope>IDENTIFICATION</scope>
</reference>
<reference evidence="1" key="1">
    <citation type="submission" date="2014-07" db="EMBL/GenBank/DDBJ databases">
        <authorList>
            <person name="Martin A.A"/>
            <person name="De Silva N."/>
        </authorList>
    </citation>
    <scope>NUCLEOTIDE SEQUENCE</scope>
</reference>
<dbReference type="Proteomes" id="UP000035680">
    <property type="component" value="Unassembled WGS sequence"/>
</dbReference>
<proteinExistence type="predicted"/>
<keyword evidence="1" id="KW-1185">Reference proteome</keyword>